<dbReference type="PATRIC" id="fig|717774.3.peg.4267"/>
<gene>
    <name evidence="2" type="ordered locus">Marme_4123</name>
</gene>
<protein>
    <recommendedName>
        <fullName evidence="4">Transmembrane protein</fullName>
    </recommendedName>
</protein>
<name>F2K0X4_MARM1</name>
<dbReference type="AlphaFoldDB" id="F2K0X4"/>
<evidence type="ECO:0000256" key="1">
    <source>
        <dbReference type="SAM" id="Phobius"/>
    </source>
</evidence>
<dbReference type="InterPro" id="IPR046730">
    <property type="entry name" value="DUF6622"/>
</dbReference>
<feature type="transmembrane region" description="Helical" evidence="1">
    <location>
        <begin position="129"/>
        <end position="151"/>
    </location>
</feature>
<feature type="transmembrane region" description="Helical" evidence="1">
    <location>
        <begin position="96"/>
        <end position="117"/>
    </location>
</feature>
<keyword evidence="1" id="KW-0812">Transmembrane</keyword>
<dbReference type="RefSeq" id="WP_013663225.1">
    <property type="nucleotide sequence ID" value="NC_015276.1"/>
</dbReference>
<keyword evidence="1" id="KW-0472">Membrane</keyword>
<feature type="transmembrane region" description="Helical" evidence="1">
    <location>
        <begin position="6"/>
        <end position="26"/>
    </location>
</feature>
<proteinExistence type="predicted"/>
<evidence type="ECO:0008006" key="4">
    <source>
        <dbReference type="Google" id="ProtNLM"/>
    </source>
</evidence>
<dbReference type="STRING" id="717774.Marme_4123"/>
<feature type="transmembrane region" description="Helical" evidence="1">
    <location>
        <begin position="65"/>
        <end position="84"/>
    </location>
</feature>
<dbReference type="OrthoDB" id="3034721at2"/>
<sequence>MIGSILVNTPIWVWALLGGLLYLGWLQSRDRQVSKYRAYLMPVIMVTWSLHSNVLSFGVSNDAMVFWGVGLVTMTLVASQLFPVKRASYHVDEQTYFVQGSWVPLCLILGIFMTKYVVGVLEAMRPELLAQPITVSLLSMLYGGFSGLFASRAVSMWRIERATQQF</sequence>
<dbReference type="EMBL" id="CP002583">
    <property type="protein sequence ID" value="ADZ93323.1"/>
    <property type="molecule type" value="Genomic_DNA"/>
</dbReference>
<evidence type="ECO:0000313" key="2">
    <source>
        <dbReference type="EMBL" id="ADZ93323.1"/>
    </source>
</evidence>
<dbReference type="KEGG" id="mme:Marme_4123"/>
<feature type="transmembrane region" description="Helical" evidence="1">
    <location>
        <begin position="38"/>
        <end position="59"/>
    </location>
</feature>
<evidence type="ECO:0000313" key="3">
    <source>
        <dbReference type="Proteomes" id="UP000001062"/>
    </source>
</evidence>
<dbReference type="HOGENOM" id="CLU_125921_0_1_6"/>
<dbReference type="Pfam" id="PF20327">
    <property type="entry name" value="DUF6622"/>
    <property type="match status" value="1"/>
</dbReference>
<dbReference type="Proteomes" id="UP000001062">
    <property type="component" value="Chromosome"/>
</dbReference>
<keyword evidence="3" id="KW-1185">Reference proteome</keyword>
<accession>F2K0X4</accession>
<reference evidence="2 3" key="1">
    <citation type="journal article" date="2012" name="Stand. Genomic Sci.">
        <title>Complete genome sequence of the melanogenic marine bacterium Marinomonas mediterranea type strain (MMB-1(T)).</title>
        <authorList>
            <person name="Lucas-Elio P."/>
            <person name="Goodwin L."/>
            <person name="Woyke T."/>
            <person name="Pitluck S."/>
            <person name="Nolan M."/>
            <person name="Kyrpides N.C."/>
            <person name="Detter J.C."/>
            <person name="Copeland A."/>
            <person name="Teshima H."/>
            <person name="Bruce D."/>
            <person name="Detter C."/>
            <person name="Tapia R."/>
            <person name="Han S."/>
            <person name="Land M.L."/>
            <person name="Ivanova N."/>
            <person name="Mikhailova N."/>
            <person name="Johnston A.W."/>
            <person name="Sanchez-Amat A."/>
        </authorList>
    </citation>
    <scope>NUCLEOTIDE SEQUENCE [LARGE SCALE GENOMIC DNA]</scope>
    <source>
        <strain evidence="3">ATCC 700492 / JCM 21426 / NBRC 103028 / MMB-1</strain>
    </source>
</reference>
<dbReference type="eggNOG" id="ENOG5032ZU3">
    <property type="taxonomic scope" value="Bacteria"/>
</dbReference>
<organism evidence="2 3">
    <name type="scientific">Marinomonas mediterranea (strain ATCC 700492 / JCM 21426 / NBRC 103028 / MMB-1)</name>
    <dbReference type="NCBI Taxonomy" id="717774"/>
    <lineage>
        <taxon>Bacteria</taxon>
        <taxon>Pseudomonadati</taxon>
        <taxon>Pseudomonadota</taxon>
        <taxon>Gammaproteobacteria</taxon>
        <taxon>Oceanospirillales</taxon>
        <taxon>Oceanospirillaceae</taxon>
        <taxon>Marinomonas</taxon>
    </lineage>
</organism>
<keyword evidence="1" id="KW-1133">Transmembrane helix</keyword>